<dbReference type="RefSeq" id="WP_185678923.1">
    <property type="nucleotide sequence ID" value="NZ_JACLAX010000006.1"/>
</dbReference>
<dbReference type="Proteomes" id="UP000551327">
    <property type="component" value="Unassembled WGS sequence"/>
</dbReference>
<protein>
    <submittedName>
        <fullName evidence="1">Uncharacterized protein</fullName>
    </submittedName>
</protein>
<comment type="caution">
    <text evidence="1">The sequence shown here is derived from an EMBL/GenBank/DDBJ whole genome shotgun (WGS) entry which is preliminary data.</text>
</comment>
<sequence>MVWQIVPLKGSEEFRFGMSRDQVRSKMPRSYEQVDEDIDGTSFDQYFELGVTFHYNSGLCLDGIELYRPESAIFHGIDLLSLARGEANALLTKLDPETRIVYDDATAYGLSLAAIAEDPDDIGDDAPVGTVAFGVSGFFGDPDQDFSTMDVWELADGLGVVAQEFVREYFGERPDREVDPQPR</sequence>
<proteinExistence type="predicted"/>
<organism evidence="1 2">
    <name type="scientific">Novosphingobium piscinae</name>
    <dbReference type="NCBI Taxonomy" id="1507448"/>
    <lineage>
        <taxon>Bacteria</taxon>
        <taxon>Pseudomonadati</taxon>
        <taxon>Pseudomonadota</taxon>
        <taxon>Alphaproteobacteria</taxon>
        <taxon>Sphingomonadales</taxon>
        <taxon>Sphingomonadaceae</taxon>
        <taxon>Novosphingobium</taxon>
    </lineage>
</organism>
<accession>A0A7X1KQ15</accession>
<gene>
    <name evidence="1" type="ORF">H7F53_07730</name>
</gene>
<evidence type="ECO:0000313" key="1">
    <source>
        <dbReference type="EMBL" id="MBC2669030.1"/>
    </source>
</evidence>
<dbReference type="AlphaFoldDB" id="A0A7X1KQ15"/>
<name>A0A7X1KQ15_9SPHN</name>
<evidence type="ECO:0000313" key="2">
    <source>
        <dbReference type="Proteomes" id="UP000551327"/>
    </source>
</evidence>
<dbReference type="EMBL" id="JACLAX010000006">
    <property type="protein sequence ID" value="MBC2669030.1"/>
    <property type="molecule type" value="Genomic_DNA"/>
</dbReference>
<keyword evidence="2" id="KW-1185">Reference proteome</keyword>
<reference evidence="1 2" key="1">
    <citation type="submission" date="2020-08" db="EMBL/GenBank/DDBJ databases">
        <title>The genome sequence of type strain Novosphingobium piscinae KCTC 42194.</title>
        <authorList>
            <person name="Liu Y."/>
        </authorList>
    </citation>
    <scope>NUCLEOTIDE SEQUENCE [LARGE SCALE GENOMIC DNA]</scope>
    <source>
        <strain evidence="1 2">KCTC 42194</strain>
    </source>
</reference>